<evidence type="ECO:0000256" key="1">
    <source>
        <dbReference type="ARBA" id="ARBA00004120"/>
    </source>
</evidence>
<dbReference type="GO" id="GO:0061512">
    <property type="term" value="P:protein localization to cilium"/>
    <property type="evidence" value="ECO:0007669"/>
    <property type="project" value="TreeGrafter"/>
</dbReference>
<dbReference type="InterPro" id="IPR015943">
    <property type="entry name" value="WD40/YVTN_repeat-like_dom_sf"/>
</dbReference>
<proteinExistence type="predicted"/>
<dbReference type="Pfam" id="PF25170">
    <property type="entry name" value="TPR_WDR35"/>
    <property type="match status" value="1"/>
</dbReference>
<dbReference type="GO" id="GO:0030991">
    <property type="term" value="C:intraciliary transport particle A"/>
    <property type="evidence" value="ECO:0007669"/>
    <property type="project" value="TreeGrafter"/>
</dbReference>
<dbReference type="FunFam" id="1.25.40.470:FF:000004">
    <property type="entry name" value="WD repeat-containing protein 35"/>
    <property type="match status" value="1"/>
</dbReference>
<dbReference type="Pfam" id="PF23145">
    <property type="entry name" value="Zf_2nd_IFT121"/>
    <property type="match status" value="1"/>
</dbReference>
<protein>
    <submittedName>
        <fullName evidence="14">WD repeat-containing protein 35</fullName>
    </submittedName>
</protein>
<dbReference type="PANTHER" id="PTHR12764">
    <property type="entry name" value="WD REPEAT DOMAIN-RELATED"/>
    <property type="match status" value="1"/>
</dbReference>
<dbReference type="Pfam" id="PF23390">
    <property type="entry name" value="Beta-prop_WDR35_2nd"/>
    <property type="match status" value="1"/>
</dbReference>
<dbReference type="InterPro" id="IPR056170">
    <property type="entry name" value="Znf_IFT121-like"/>
</dbReference>
<evidence type="ECO:0000256" key="7">
    <source>
        <dbReference type="ARBA" id="ARBA00023212"/>
    </source>
</evidence>
<evidence type="ECO:0000313" key="14">
    <source>
        <dbReference type="EMBL" id="KAI6660845.1"/>
    </source>
</evidence>
<keyword evidence="15" id="KW-1185">Reference proteome</keyword>
<dbReference type="Gene3D" id="2.130.10.10">
    <property type="entry name" value="YVTN repeat-like/Quinoprotein amine dehydrogenase"/>
    <property type="match status" value="1"/>
</dbReference>
<dbReference type="GO" id="GO:0097730">
    <property type="term" value="C:non-motile cilium"/>
    <property type="evidence" value="ECO:0007669"/>
    <property type="project" value="TreeGrafter"/>
</dbReference>
<keyword evidence="2" id="KW-0963">Cytoplasm</keyword>
<dbReference type="Pfam" id="PF23387">
    <property type="entry name" value="TPR_IFT80_172"/>
    <property type="match status" value="1"/>
</dbReference>
<evidence type="ECO:0000256" key="2">
    <source>
        <dbReference type="ARBA" id="ARBA00022490"/>
    </source>
</evidence>
<dbReference type="InterPro" id="IPR039857">
    <property type="entry name" value="Ift122/121"/>
</dbReference>
<dbReference type="InterPro" id="IPR056157">
    <property type="entry name" value="TPR_IFT80_172_dom"/>
</dbReference>
<dbReference type="PIRSF" id="PIRSF037536">
    <property type="entry name" value="WD_repeat_p35"/>
    <property type="match status" value="1"/>
</dbReference>
<reference evidence="14 15" key="1">
    <citation type="journal article" date="2023" name="BMC Biol.">
        <title>The compact genome of the sponge Oopsacas minuta (Hexactinellida) is lacking key metazoan core genes.</title>
        <authorList>
            <person name="Santini S."/>
            <person name="Schenkelaars Q."/>
            <person name="Jourda C."/>
            <person name="Duchesne M."/>
            <person name="Belahbib H."/>
            <person name="Rocher C."/>
            <person name="Selva M."/>
            <person name="Riesgo A."/>
            <person name="Vervoort M."/>
            <person name="Leys S.P."/>
            <person name="Kodjabachian L."/>
            <person name="Le Bivic A."/>
            <person name="Borchiellini C."/>
            <person name="Claverie J.M."/>
            <person name="Renard E."/>
        </authorList>
    </citation>
    <scope>NUCLEOTIDE SEQUENCE [LARGE SCALE GENOMIC DNA]</scope>
    <source>
        <strain evidence="14">SPO-2</strain>
    </source>
</reference>
<dbReference type="Pfam" id="PF24797">
    <property type="entry name" value="Beta-prop_WDR35_TULP_N"/>
    <property type="match status" value="1"/>
</dbReference>
<keyword evidence="5" id="KW-0970">Cilium biogenesis/degradation</keyword>
<dbReference type="AlphaFoldDB" id="A0AAV7KIU6"/>
<dbReference type="InterPro" id="IPR056158">
    <property type="entry name" value="Beta-prop_IFT121_2nd"/>
</dbReference>
<evidence type="ECO:0000259" key="9">
    <source>
        <dbReference type="Pfam" id="PF23145"/>
    </source>
</evidence>
<name>A0AAV7KIU6_9METZ</name>
<keyword evidence="3" id="KW-0853">WD repeat</keyword>
<dbReference type="InterPro" id="IPR017233">
    <property type="entry name" value="WDR35"/>
</dbReference>
<evidence type="ECO:0000256" key="4">
    <source>
        <dbReference type="ARBA" id="ARBA00022737"/>
    </source>
</evidence>
<evidence type="ECO:0000256" key="5">
    <source>
        <dbReference type="ARBA" id="ARBA00022794"/>
    </source>
</evidence>
<feature type="domain" description="IFT121/TULP4 N-terminal" evidence="12">
    <location>
        <begin position="1"/>
        <end position="342"/>
    </location>
</feature>
<evidence type="ECO:0000259" key="12">
    <source>
        <dbReference type="Pfam" id="PF24797"/>
    </source>
</evidence>
<dbReference type="Gene3D" id="1.25.40.470">
    <property type="match status" value="2"/>
</dbReference>
<feature type="domain" description="IFT121-like TPR repeats" evidence="13">
    <location>
        <begin position="1025"/>
        <end position="1123"/>
    </location>
</feature>
<evidence type="ECO:0000256" key="6">
    <source>
        <dbReference type="ARBA" id="ARBA00023069"/>
    </source>
</evidence>
<dbReference type="InterPro" id="IPR057361">
    <property type="entry name" value="TPR_WDR35"/>
</dbReference>
<evidence type="ECO:0000259" key="13">
    <source>
        <dbReference type="Pfam" id="PF25768"/>
    </source>
</evidence>
<dbReference type="Pfam" id="PF25768">
    <property type="entry name" value="TPR_IFT121"/>
    <property type="match status" value="1"/>
</dbReference>
<evidence type="ECO:0000313" key="15">
    <source>
        <dbReference type="Proteomes" id="UP001165289"/>
    </source>
</evidence>
<dbReference type="PANTHER" id="PTHR12764:SF5">
    <property type="entry name" value="LD29485P"/>
    <property type="match status" value="1"/>
</dbReference>
<dbReference type="SUPFAM" id="SSF50978">
    <property type="entry name" value="WD40 repeat-like"/>
    <property type="match status" value="2"/>
</dbReference>
<dbReference type="InterPro" id="IPR057979">
    <property type="entry name" value="TPR_IFT121"/>
</dbReference>
<feature type="domain" description="IFT121-like zinc finger" evidence="9">
    <location>
        <begin position="1154"/>
        <end position="1198"/>
    </location>
</feature>
<keyword evidence="8" id="KW-0966">Cell projection</keyword>
<keyword evidence="4" id="KW-0677">Repeat</keyword>
<dbReference type="InterPro" id="IPR056159">
    <property type="entry name" value="Beta-prop_IFT121_TULP_N"/>
</dbReference>
<gene>
    <name evidence="14" type="ORF">LOD99_13569</name>
</gene>
<organism evidence="14 15">
    <name type="scientific">Oopsacas minuta</name>
    <dbReference type="NCBI Taxonomy" id="111878"/>
    <lineage>
        <taxon>Eukaryota</taxon>
        <taxon>Metazoa</taxon>
        <taxon>Porifera</taxon>
        <taxon>Hexactinellida</taxon>
        <taxon>Hexasterophora</taxon>
        <taxon>Lyssacinosida</taxon>
        <taxon>Leucopsacidae</taxon>
        <taxon>Oopsacas</taxon>
    </lineage>
</organism>
<comment type="caution">
    <text evidence="14">The sequence shown here is derived from an EMBL/GenBank/DDBJ whole genome shotgun (WGS) entry which is preliminary data.</text>
</comment>
<comment type="subcellular location">
    <subcellularLocation>
        <location evidence="1">Cytoplasm</location>
        <location evidence="1">Cytoskeleton</location>
        <location evidence="1">Cilium basal body</location>
    </subcellularLocation>
</comment>
<evidence type="ECO:0000259" key="11">
    <source>
        <dbReference type="Pfam" id="PF23390"/>
    </source>
</evidence>
<dbReference type="Proteomes" id="UP001165289">
    <property type="component" value="Unassembled WGS sequence"/>
</dbReference>
<dbReference type="GO" id="GO:0035721">
    <property type="term" value="P:intraciliary retrograde transport"/>
    <property type="evidence" value="ECO:0007669"/>
    <property type="project" value="TreeGrafter"/>
</dbReference>
<feature type="domain" description="IFT80/172/WDR35 TPR" evidence="10">
    <location>
        <begin position="704"/>
        <end position="792"/>
    </location>
</feature>
<evidence type="ECO:0000259" key="10">
    <source>
        <dbReference type="Pfam" id="PF23387"/>
    </source>
</evidence>
<dbReference type="EMBL" id="JAKMXF010000022">
    <property type="protein sequence ID" value="KAI6660845.1"/>
    <property type="molecule type" value="Genomic_DNA"/>
</dbReference>
<dbReference type="InterPro" id="IPR036322">
    <property type="entry name" value="WD40_repeat_dom_sf"/>
</dbReference>
<dbReference type="GO" id="GO:1905515">
    <property type="term" value="P:non-motile cilium assembly"/>
    <property type="evidence" value="ECO:0007669"/>
    <property type="project" value="TreeGrafter"/>
</dbReference>
<feature type="domain" description="IFT121 second beta-propeller" evidence="11">
    <location>
        <begin position="347"/>
        <end position="667"/>
    </location>
</feature>
<sequence>MFVYLSKKIAIPNGLRVHSISWNKEKGWIACGGEQGLLKVLRLETTSPGSQQTRDAKARGLAAPSNLTMNQPLEGHNGAVVGVVAWNEPFQRLTSSDQNGLIIVWTLHDGNWVEEMVNNRGKSLVRDMHWNSDGQKICIIYEDGAVIVGSVDGNRIWGKELKGMQLHKVAWSPDSKKILFGTASGEIHAYDYHGSPIGKVVTHQSSNSGTAILAGIRWYHSRSSRSSGSSESQSPTLAICFQNGRVQLMLHDQDPAAILIDTGMSLRDVAWSCDGSTLALVGAMKIPRQEKEINAVVFYSPFGEHLRTLKVPGRDLFSVSWEDHSLRIALAVDSFIYFANIRPNYEWCYFANTLCYSYSKSGRCDTAVMFWNLHSGEKQLKYVKSLLSMRGCGEFCLLVAKAEQQSKQQYIAVICNSIGTPIDSNYLGIEPLFLYMSSTHVLIANKTGIYSWQYRASHTAREFTSSAQARKFDNRERVFHVDDLAPGTGVFHGGQGVEEGHIDFSSALTETLDPICGICASDKALVIGRESGVIQRYSLPKLSLEKKYRINCRPYHLALNCNSTKLSIIDVNAVLYLFDFTVTGPDGSLGTQVLFEVERKDVWHLCWATDNSDLFACMEKTRMYIIRSVDPEEPVASSGYICEFSNLQVRSAHMDEIMKNPDNPQDTCTSVHEVKSLRDCRELIKKVVIDDCFKFVEKNPHPRLWHLLAEQALEQLEMDMAEKAFVKCTDYQGIQFIKRLKKLDSQPKQRAEVAAYFSRFDDAEKLYLEIDRKDLALELRMKLGDWFRVVQLLRTAGGAGNDAMLERAWNAIGDYFADRQKWQQAVTYYVQAQNHEKLASCYQILENFSGLEGLLATLPDGHTLLTKLGEIFLNAGMAEQCLKANLRCNNIKAAVNACVKLNQWDRAVELAKSHSFPEIDSLLLQYVSRLLDDKKFLEAVELYRKSNRSLEGAELLQRVCQEQQSIGASPLRLKKLHVLKALLVRDHQERLKNLSQQNKGHSTTQSSLEGLLHQDTTVGQTSFIERAWHGAEAYHFFLLAQRQLYQQKYSDAVVTAVQLRAYVDVIPSRDVYSLVALTSAMSHSFAVCSRAFCKLETIPGLGEDIQEQIQALAMEIFTKFSVRDEKPQTHTCYSCESSIPCHSGVCPNCETKFPISVLTGRPLMAEEGVVWFCGVCKHKAEESIEDNLQFCPLCHAPID</sequence>
<evidence type="ECO:0000256" key="8">
    <source>
        <dbReference type="ARBA" id="ARBA00023273"/>
    </source>
</evidence>
<accession>A0AAV7KIU6</accession>
<keyword evidence="7" id="KW-0206">Cytoskeleton</keyword>
<evidence type="ECO:0000256" key="3">
    <source>
        <dbReference type="ARBA" id="ARBA00022574"/>
    </source>
</evidence>
<keyword evidence="6" id="KW-0969">Cilium</keyword>